<dbReference type="GeneID" id="119723000"/>
<dbReference type="FunFam" id="1.25.40.80:FF:000004">
    <property type="entry name" value="Deoxyribodipyrimidine photolyase"/>
    <property type="match status" value="1"/>
</dbReference>
<dbReference type="Gene3D" id="3.40.50.620">
    <property type="entry name" value="HUPs"/>
    <property type="match status" value="1"/>
</dbReference>
<dbReference type="InterPro" id="IPR036155">
    <property type="entry name" value="Crypto/Photolyase_N_sf"/>
</dbReference>
<proteinExistence type="inferred from homology"/>
<feature type="domain" description="Photolyase/cryptochrome alpha/beta" evidence="16">
    <location>
        <begin position="104"/>
        <end position="235"/>
    </location>
</feature>
<dbReference type="NCBIfam" id="TIGR00591">
    <property type="entry name" value="phr2"/>
    <property type="match status" value="1"/>
</dbReference>
<accession>A0A913ZE96</accession>
<dbReference type="InterPro" id="IPR036134">
    <property type="entry name" value="Crypto/Photolyase_FAD-like_sf"/>
</dbReference>
<comment type="function">
    <text evidence="13">Involved in repair of UV radiation-induced DNA damage. Catalyzes the light-dependent monomerization (300-600 nm) of cyclobutyl pyrimidine dimers (in cis-syn configuration), which are formed between adjacent bases on the same DNA strand upon exposure to ultraviolet radiation.</text>
</comment>
<organism evidence="17 18">
    <name type="scientific">Patiria miniata</name>
    <name type="common">Bat star</name>
    <name type="synonym">Asterina miniata</name>
    <dbReference type="NCBI Taxonomy" id="46514"/>
    <lineage>
        <taxon>Eukaryota</taxon>
        <taxon>Metazoa</taxon>
        <taxon>Echinodermata</taxon>
        <taxon>Eleutherozoa</taxon>
        <taxon>Asterozoa</taxon>
        <taxon>Asteroidea</taxon>
        <taxon>Valvatacea</taxon>
        <taxon>Valvatida</taxon>
        <taxon>Asterinidae</taxon>
        <taxon>Patiria</taxon>
    </lineage>
</organism>
<dbReference type="EC" id="4.1.99.3" evidence="3"/>
<evidence type="ECO:0000256" key="4">
    <source>
        <dbReference type="ARBA" id="ARBA00014046"/>
    </source>
</evidence>
<comment type="similarity">
    <text evidence="2">Belongs to the DNA photolyase class-2 family.</text>
</comment>
<dbReference type="Proteomes" id="UP000887568">
    <property type="component" value="Unplaced"/>
</dbReference>
<evidence type="ECO:0000256" key="12">
    <source>
        <dbReference type="ARBA" id="ARBA00033999"/>
    </source>
</evidence>
<dbReference type="SUPFAM" id="SSF48173">
    <property type="entry name" value="Cryptochrome/photolyase FAD-binding domain"/>
    <property type="match status" value="1"/>
</dbReference>
<keyword evidence="18" id="KW-1185">Reference proteome</keyword>
<dbReference type="EnsemblMetazoa" id="XM_038193454.1">
    <property type="protein sequence ID" value="XP_038049382.1"/>
    <property type="gene ID" value="LOC119723000"/>
</dbReference>
<dbReference type="EnsemblMetazoa" id="XM_038193453.1">
    <property type="protein sequence ID" value="XP_038049381.1"/>
    <property type="gene ID" value="LOC119723000"/>
</dbReference>
<keyword evidence="5" id="KW-0285">Flavoprotein</keyword>
<sequence>MAKGEKKGKPTTKRLKTADEGSSSSSSSLATSPPSKKLKTENGTSDDSEQEFQQVKSAPSEAQGIMEKLAALRLRTAGSVAAFKFNKKRVRVLSQVKDVPEGCHGIVYWMSRDQRVQDNWSMLYAQRLAMKLAVPLRVCFCLQPRFLDATIRHFAFMLKGLAEVEQELKELDIPFHLLIGEAKDVLPNFVKDHNIGGLVTDFSPLRVPSKWVKEATESLPDIPVCQVDTHNIVPCWEASPKLEYGARTIRPKITKLLPTFLTEFPPVVKHPHQAKPMPKPVDWDAADCSLDVDRTVGEVSWAKPGTTAGLLMLEEFCLKRLKYFGADRNNPNKSALSNLSPWIHFGQISAQRAALVVRGYRSKYSKSVEGYIEESVVRRELSDNFCFYNENYDSIQGTNDWAKQTLKVHAKDKREYVYSKERLEKARTHDDLWNAAQVQLVKEAKMHGFLRMYWAKKILEWTPSPEEALEIAIYLNDKYSLDGRDPNGYVGCMWSICGIHDQGWAERPVFGKIRYMNYNGCKRKFDVAQFVRKYKQKL</sequence>
<evidence type="ECO:0000256" key="10">
    <source>
        <dbReference type="ARBA" id="ARBA00023239"/>
    </source>
</evidence>
<evidence type="ECO:0000256" key="11">
    <source>
        <dbReference type="ARBA" id="ARBA00031671"/>
    </source>
</evidence>
<dbReference type="InterPro" id="IPR014729">
    <property type="entry name" value="Rossmann-like_a/b/a_fold"/>
</dbReference>
<dbReference type="OrthoDB" id="496749at2759"/>
<dbReference type="OMA" id="IHNYLRM"/>
<keyword evidence="6" id="KW-0227">DNA damage</keyword>
<dbReference type="AlphaFoldDB" id="A0A913ZE96"/>
<dbReference type="GO" id="GO:0003904">
    <property type="term" value="F:deoxyribodipyrimidine photo-lyase activity"/>
    <property type="evidence" value="ECO:0007669"/>
    <property type="project" value="UniProtKB-EC"/>
</dbReference>
<reference evidence="17" key="1">
    <citation type="submission" date="2022-11" db="UniProtKB">
        <authorList>
            <consortium name="EnsemblMetazoa"/>
        </authorList>
    </citation>
    <scope>IDENTIFICATION</scope>
</reference>
<name>A0A913ZE96_PATMI</name>
<feature type="region of interest" description="Disordered" evidence="15">
    <location>
        <begin position="1"/>
        <end position="60"/>
    </location>
</feature>
<evidence type="ECO:0000256" key="15">
    <source>
        <dbReference type="SAM" id="MobiDB-lite"/>
    </source>
</evidence>
<dbReference type="PANTHER" id="PTHR10211:SF0">
    <property type="entry name" value="DEOXYRIBODIPYRIMIDINE PHOTO-LYASE"/>
    <property type="match status" value="1"/>
</dbReference>
<keyword evidence="8" id="KW-0238">DNA-binding</keyword>
<protein>
    <recommendedName>
        <fullName evidence="4">Deoxyribodipyrimidine photo-lyase</fullName>
        <ecNumber evidence="3">4.1.99.3</ecNumber>
    </recommendedName>
    <alternativeName>
        <fullName evidence="11">DNA photolyase</fullName>
    </alternativeName>
    <alternativeName>
        <fullName evidence="14">Photoreactivating enzyme</fullName>
    </alternativeName>
</protein>
<evidence type="ECO:0000256" key="9">
    <source>
        <dbReference type="ARBA" id="ARBA00023204"/>
    </source>
</evidence>
<dbReference type="SUPFAM" id="SSF52425">
    <property type="entry name" value="Cryptochrome/photolyase, N-terminal domain"/>
    <property type="match status" value="1"/>
</dbReference>
<dbReference type="InterPro" id="IPR006050">
    <property type="entry name" value="DNA_photolyase_N"/>
</dbReference>
<evidence type="ECO:0000259" key="16">
    <source>
        <dbReference type="PROSITE" id="PS51645"/>
    </source>
</evidence>
<keyword evidence="10" id="KW-0456">Lyase</keyword>
<dbReference type="PANTHER" id="PTHR10211">
    <property type="entry name" value="DEOXYRIBODIPYRIMIDINE PHOTOLYASE"/>
    <property type="match status" value="1"/>
</dbReference>
<dbReference type="PROSITE" id="PS51645">
    <property type="entry name" value="PHR_CRY_ALPHA_BETA"/>
    <property type="match status" value="1"/>
</dbReference>
<dbReference type="GO" id="GO:0003677">
    <property type="term" value="F:DNA binding"/>
    <property type="evidence" value="ECO:0007669"/>
    <property type="project" value="UniProtKB-KW"/>
</dbReference>
<evidence type="ECO:0000313" key="18">
    <source>
        <dbReference type="Proteomes" id="UP000887568"/>
    </source>
</evidence>
<dbReference type="InterPro" id="IPR052219">
    <property type="entry name" value="Photolyase_Class-2"/>
</dbReference>
<dbReference type="Pfam" id="PF00875">
    <property type="entry name" value="DNA_photolyase"/>
    <property type="match status" value="1"/>
</dbReference>
<keyword evidence="7" id="KW-0274">FAD</keyword>
<evidence type="ECO:0000256" key="5">
    <source>
        <dbReference type="ARBA" id="ARBA00022630"/>
    </source>
</evidence>
<dbReference type="Gene3D" id="1.25.40.80">
    <property type="match status" value="1"/>
</dbReference>
<dbReference type="PROSITE" id="PS01084">
    <property type="entry name" value="DNA_PHOTOLYASES_2_2"/>
    <property type="match status" value="1"/>
</dbReference>
<dbReference type="FunFam" id="1.10.579.10:FF:000002">
    <property type="entry name" value="Deoxyribodipyrimidine photolyase"/>
    <property type="match status" value="1"/>
</dbReference>
<dbReference type="InterPro" id="IPR032673">
    <property type="entry name" value="DNA_photolyase_2_CS"/>
</dbReference>
<evidence type="ECO:0000256" key="1">
    <source>
        <dbReference type="ARBA" id="ARBA00001974"/>
    </source>
</evidence>
<dbReference type="RefSeq" id="XP_038049381.1">
    <property type="nucleotide sequence ID" value="XM_038193453.1"/>
</dbReference>
<evidence type="ECO:0000256" key="2">
    <source>
        <dbReference type="ARBA" id="ARBA00006409"/>
    </source>
</evidence>
<comment type="cofactor">
    <cofactor evidence="1">
        <name>FAD</name>
        <dbReference type="ChEBI" id="CHEBI:57692"/>
    </cofactor>
</comment>
<dbReference type="GO" id="GO:0000719">
    <property type="term" value="P:photoreactive repair"/>
    <property type="evidence" value="ECO:0007669"/>
    <property type="project" value="TreeGrafter"/>
</dbReference>
<evidence type="ECO:0000256" key="3">
    <source>
        <dbReference type="ARBA" id="ARBA00013149"/>
    </source>
</evidence>
<evidence type="ECO:0000256" key="7">
    <source>
        <dbReference type="ARBA" id="ARBA00022827"/>
    </source>
</evidence>
<evidence type="ECO:0000256" key="13">
    <source>
        <dbReference type="ARBA" id="ARBA00059220"/>
    </source>
</evidence>
<evidence type="ECO:0000313" key="17">
    <source>
        <dbReference type="EnsemblMetazoa" id="XP_038049381.1"/>
    </source>
</evidence>
<evidence type="ECO:0000256" key="14">
    <source>
        <dbReference type="ARBA" id="ARBA00083107"/>
    </source>
</evidence>
<dbReference type="GO" id="GO:0009650">
    <property type="term" value="P:UV protection"/>
    <property type="evidence" value="ECO:0007669"/>
    <property type="project" value="UniProtKB-ARBA"/>
</dbReference>
<evidence type="ECO:0000256" key="8">
    <source>
        <dbReference type="ARBA" id="ARBA00023125"/>
    </source>
</evidence>
<evidence type="ECO:0000256" key="6">
    <source>
        <dbReference type="ARBA" id="ARBA00022763"/>
    </source>
</evidence>
<dbReference type="Gene3D" id="1.10.579.10">
    <property type="entry name" value="DNA Cyclobutane Dipyrimidine Photolyase, subunit A, domain 3"/>
    <property type="match status" value="1"/>
</dbReference>
<dbReference type="InterPro" id="IPR008148">
    <property type="entry name" value="DNA_photolyase_2"/>
</dbReference>
<dbReference type="RefSeq" id="XP_038049382.1">
    <property type="nucleotide sequence ID" value="XM_038193454.1"/>
</dbReference>
<dbReference type="FunFam" id="3.40.50.620:FF:000110">
    <property type="entry name" value="Deoxyribodipyrimidine photolyase"/>
    <property type="match status" value="1"/>
</dbReference>
<keyword evidence="9" id="KW-0234">DNA repair</keyword>
<comment type="catalytic activity">
    <reaction evidence="12">
        <text>cyclobutadipyrimidine (in DNA) = 2 pyrimidine residues (in DNA).</text>
        <dbReference type="EC" id="4.1.99.3"/>
    </reaction>
</comment>